<evidence type="ECO:0000256" key="1">
    <source>
        <dbReference type="SAM" id="SignalP"/>
    </source>
</evidence>
<accession>A0A5C6GM88</accession>
<feature type="chain" id="PRO_5023078880" description="Six-bladed beta-propeller, TolB-like protein" evidence="1">
    <location>
        <begin position="21"/>
        <end position="371"/>
    </location>
</feature>
<dbReference type="SUPFAM" id="SSF63829">
    <property type="entry name" value="Calcium-dependent phosphotriesterase"/>
    <property type="match status" value="1"/>
</dbReference>
<gene>
    <name evidence="2" type="ORF">ED733_006356</name>
</gene>
<dbReference type="InterPro" id="IPR052998">
    <property type="entry name" value="Hetero-Diels-Alderase-like"/>
</dbReference>
<dbReference type="AlphaFoldDB" id="A0A5C6GM88"/>
<dbReference type="EMBL" id="SBHS01000003">
    <property type="protein sequence ID" value="TWU77406.1"/>
    <property type="molecule type" value="Genomic_DNA"/>
</dbReference>
<evidence type="ECO:0000313" key="2">
    <source>
        <dbReference type="EMBL" id="TWU77406.1"/>
    </source>
</evidence>
<dbReference type="InterPro" id="IPR011042">
    <property type="entry name" value="6-blade_b-propeller_TolB-like"/>
</dbReference>
<protein>
    <recommendedName>
        <fullName evidence="4">Six-bladed beta-propeller, TolB-like protein</fullName>
    </recommendedName>
</protein>
<organism evidence="2 3">
    <name type="scientific">Metarhizium rileyi (strain RCEF 4871)</name>
    <name type="common">Nomuraea rileyi</name>
    <dbReference type="NCBI Taxonomy" id="1649241"/>
    <lineage>
        <taxon>Eukaryota</taxon>
        <taxon>Fungi</taxon>
        <taxon>Dikarya</taxon>
        <taxon>Ascomycota</taxon>
        <taxon>Pezizomycotina</taxon>
        <taxon>Sordariomycetes</taxon>
        <taxon>Hypocreomycetidae</taxon>
        <taxon>Hypocreales</taxon>
        <taxon>Clavicipitaceae</taxon>
        <taxon>Metarhizium</taxon>
    </lineage>
</organism>
<evidence type="ECO:0000313" key="3">
    <source>
        <dbReference type="Proteomes" id="UP000317257"/>
    </source>
</evidence>
<name>A0A5C6GM88_METRR</name>
<reference evidence="3" key="1">
    <citation type="submission" date="2018-12" db="EMBL/GenBank/DDBJ databases">
        <title>The complete genome of Metarhizium rileyi, a key fungal pathogen of Lepidoptera.</title>
        <authorList>
            <person name="Binneck E."/>
            <person name="Lastra C.C.L."/>
            <person name="Sosa-Gomez D.R."/>
        </authorList>
    </citation>
    <scope>NUCLEOTIDE SEQUENCE [LARGE SCALE GENOMIC DNA]</scope>
    <source>
        <strain evidence="3">Cep018-CH2</strain>
    </source>
</reference>
<keyword evidence="1" id="KW-0732">Signal</keyword>
<dbReference type="PANTHER" id="PTHR42060:SF1">
    <property type="entry name" value="NHL REPEAT-CONTAINING PROTEIN"/>
    <property type="match status" value="1"/>
</dbReference>
<evidence type="ECO:0008006" key="4">
    <source>
        <dbReference type="Google" id="ProtNLM"/>
    </source>
</evidence>
<dbReference type="Proteomes" id="UP000317257">
    <property type="component" value="Unassembled WGS sequence"/>
</dbReference>
<sequence>MHCLALSTFVGLLAWTPALSAHILRADMPTSKSLESHPLPSRLLHSMPPYTWAENLAVRPNGNILVSTSTMNGTVWQVSRPWEDDPKTELVYNFDEWVDRLIGIGESTPDKYIVVGSRFYAHTELSSHVGRTFCAMELDFTCNRTVPKARVVAWMPDSNLLQGVAALPWDRSVVLISDQYVLRPREKQVDWTPSPGQIWRLDTITGKYELILTGYEEMNTVYYHGNKPAHDVGINGIRILDDTLFWVNSDNGGIYSMKLDRSGRAVLPAVPKTVTKTDWLWDDFAFGPGEEDLIWATGNNSIVAVSRSNGTDVIVSGFGTSDNETFWSPTSAQFGRTKKDSHVLYVTGNYPNASSPLRGWVKALDTTGFHM</sequence>
<proteinExistence type="predicted"/>
<dbReference type="Gene3D" id="2.120.10.30">
    <property type="entry name" value="TolB, C-terminal domain"/>
    <property type="match status" value="1"/>
</dbReference>
<dbReference type="PANTHER" id="PTHR42060">
    <property type="entry name" value="NHL REPEAT-CONTAINING PROTEIN-RELATED"/>
    <property type="match status" value="1"/>
</dbReference>
<comment type="caution">
    <text evidence="2">The sequence shown here is derived from an EMBL/GenBank/DDBJ whole genome shotgun (WGS) entry which is preliminary data.</text>
</comment>
<feature type="signal peptide" evidence="1">
    <location>
        <begin position="1"/>
        <end position="20"/>
    </location>
</feature>